<protein>
    <submittedName>
        <fullName evidence="2">Uncharacterized protein</fullName>
    </submittedName>
</protein>
<dbReference type="AlphaFoldDB" id="A0A9P0MQ42"/>
<dbReference type="Proteomes" id="UP001152798">
    <property type="component" value="Chromosome 4"/>
</dbReference>
<gene>
    <name evidence="2" type="ORF">NEZAVI_LOCUS8418</name>
</gene>
<keyword evidence="3" id="KW-1185">Reference proteome</keyword>
<evidence type="ECO:0000256" key="1">
    <source>
        <dbReference type="SAM" id="MobiDB-lite"/>
    </source>
</evidence>
<reference evidence="2" key="1">
    <citation type="submission" date="2022-01" db="EMBL/GenBank/DDBJ databases">
        <authorList>
            <person name="King R."/>
        </authorList>
    </citation>
    <scope>NUCLEOTIDE SEQUENCE</scope>
</reference>
<name>A0A9P0MQ42_NEZVI</name>
<sequence>MTRRESDKNRPLSNRLWRGAAAVGRRVPDAAAGWSAGYRAGIGTLRWRGGRPTRGPDPGNQEDTPRGTAHRRSAGLSTCIVDISNHVFEENVNSCYLSKRLAPPPVPLPTARQNAALNLNDKVASVCMSCRGRVVVLGQAGIENVCRFVTYLVMSPIPVSFYFRIGYFTHFS</sequence>
<dbReference type="EMBL" id="OV725080">
    <property type="protein sequence ID" value="CAH1398846.1"/>
    <property type="molecule type" value="Genomic_DNA"/>
</dbReference>
<evidence type="ECO:0000313" key="2">
    <source>
        <dbReference type="EMBL" id="CAH1398846.1"/>
    </source>
</evidence>
<evidence type="ECO:0000313" key="3">
    <source>
        <dbReference type="Proteomes" id="UP001152798"/>
    </source>
</evidence>
<organism evidence="2 3">
    <name type="scientific">Nezara viridula</name>
    <name type="common">Southern green stink bug</name>
    <name type="synonym">Cimex viridulus</name>
    <dbReference type="NCBI Taxonomy" id="85310"/>
    <lineage>
        <taxon>Eukaryota</taxon>
        <taxon>Metazoa</taxon>
        <taxon>Ecdysozoa</taxon>
        <taxon>Arthropoda</taxon>
        <taxon>Hexapoda</taxon>
        <taxon>Insecta</taxon>
        <taxon>Pterygota</taxon>
        <taxon>Neoptera</taxon>
        <taxon>Paraneoptera</taxon>
        <taxon>Hemiptera</taxon>
        <taxon>Heteroptera</taxon>
        <taxon>Panheteroptera</taxon>
        <taxon>Pentatomomorpha</taxon>
        <taxon>Pentatomoidea</taxon>
        <taxon>Pentatomidae</taxon>
        <taxon>Pentatominae</taxon>
        <taxon>Nezara</taxon>
    </lineage>
</organism>
<proteinExistence type="predicted"/>
<feature type="region of interest" description="Disordered" evidence="1">
    <location>
        <begin position="45"/>
        <end position="71"/>
    </location>
</feature>
<accession>A0A9P0MQ42</accession>